<evidence type="ECO:0000313" key="1">
    <source>
        <dbReference type="EMBL" id="GLX78966.1"/>
    </source>
</evidence>
<evidence type="ECO:0000313" key="2">
    <source>
        <dbReference type="Proteomes" id="UP001157186"/>
    </source>
</evidence>
<dbReference type="RefSeq" id="WP_284244844.1">
    <property type="nucleotide sequence ID" value="NZ_BSST01000001.1"/>
</dbReference>
<organism evidence="1 2">
    <name type="scientific">Thalassotalea insulae</name>
    <dbReference type="NCBI Taxonomy" id="2056778"/>
    <lineage>
        <taxon>Bacteria</taxon>
        <taxon>Pseudomonadati</taxon>
        <taxon>Pseudomonadota</taxon>
        <taxon>Gammaproteobacteria</taxon>
        <taxon>Alteromonadales</taxon>
        <taxon>Colwelliaceae</taxon>
        <taxon>Thalassotalea</taxon>
    </lineage>
</organism>
<evidence type="ECO:0008006" key="3">
    <source>
        <dbReference type="Google" id="ProtNLM"/>
    </source>
</evidence>
<accession>A0ABQ6GXP4</accession>
<dbReference type="SUPFAM" id="SSF56935">
    <property type="entry name" value="Porins"/>
    <property type="match status" value="1"/>
</dbReference>
<comment type="caution">
    <text evidence="1">The sequence shown here is derived from an EMBL/GenBank/DDBJ whole genome shotgun (WGS) entry which is preliminary data.</text>
</comment>
<keyword evidence="2" id="KW-1185">Reference proteome</keyword>
<proteinExistence type="predicted"/>
<dbReference type="Proteomes" id="UP001157186">
    <property type="component" value="Unassembled WGS sequence"/>
</dbReference>
<sequence>MSMLLLWQSKGLKFRIRQWLRTLVCMLFTSAAYGYELNNESWQVHGFLAQGIIDVNGTNFVSDEDELSTDLTELGVNASYRVNDIIRLTGQAVYLNGGNRYVEGARIDYALVDIGLLHDENWLVNLYLGRYKNNNWLYSSTRDIPHARPSIILPQSIYFDGFRDIAMGSDGAALKISYSSEEYGNFDINLNYGASKLSTKDVKLLLGDLVHGKGDQEYDAQGSFYWQPELSPWQFGFSMLDAKFKYQHTELDFLTDATFTFQQYTANVMYEGEKWQFSSEIFQQHFTIEGLYFNGFENKSLGQGAFIQSQYNYNNQLSFLVRGERFYQDKDDKNGSKLEVISQGTVPRYFAYQNDLTFGVSYDFSSSFRMQLEYHQVEGTARLTPIVLPNAAINDREKWSIFAVQLMYWF</sequence>
<protein>
    <recommendedName>
        <fullName evidence="3">Porin</fullName>
    </recommendedName>
</protein>
<gene>
    <name evidence="1" type="ORF">tinsulaeT_23060</name>
</gene>
<name>A0ABQ6GXP4_9GAMM</name>
<dbReference type="EMBL" id="BSST01000001">
    <property type="protein sequence ID" value="GLX78966.1"/>
    <property type="molecule type" value="Genomic_DNA"/>
</dbReference>
<reference evidence="1 2" key="1">
    <citation type="submission" date="2023-03" db="EMBL/GenBank/DDBJ databases">
        <title>Draft genome sequence of Thalassotalea insulae KCTC 62186T.</title>
        <authorList>
            <person name="Sawabe T."/>
        </authorList>
    </citation>
    <scope>NUCLEOTIDE SEQUENCE [LARGE SCALE GENOMIC DNA]</scope>
    <source>
        <strain evidence="1 2">KCTC 62186</strain>
    </source>
</reference>